<proteinExistence type="predicted"/>
<name>A0A9Q1F9J4_SYNKA</name>
<evidence type="ECO:0000313" key="1">
    <source>
        <dbReference type="EMBL" id="KAJ8353752.1"/>
    </source>
</evidence>
<dbReference type="AlphaFoldDB" id="A0A9Q1F9J4"/>
<evidence type="ECO:0000313" key="2">
    <source>
        <dbReference type="Proteomes" id="UP001152622"/>
    </source>
</evidence>
<reference evidence="1" key="1">
    <citation type="journal article" date="2023" name="Science">
        <title>Genome structures resolve the early diversification of teleost fishes.</title>
        <authorList>
            <person name="Parey E."/>
            <person name="Louis A."/>
            <person name="Montfort J."/>
            <person name="Bouchez O."/>
            <person name="Roques C."/>
            <person name="Iampietro C."/>
            <person name="Lluch J."/>
            <person name="Castinel A."/>
            <person name="Donnadieu C."/>
            <person name="Desvignes T."/>
            <person name="Floi Bucao C."/>
            <person name="Jouanno E."/>
            <person name="Wen M."/>
            <person name="Mejri S."/>
            <person name="Dirks R."/>
            <person name="Jansen H."/>
            <person name="Henkel C."/>
            <person name="Chen W.J."/>
            <person name="Zahm M."/>
            <person name="Cabau C."/>
            <person name="Klopp C."/>
            <person name="Thompson A.W."/>
            <person name="Robinson-Rechavi M."/>
            <person name="Braasch I."/>
            <person name="Lecointre G."/>
            <person name="Bobe J."/>
            <person name="Postlethwait J.H."/>
            <person name="Berthelot C."/>
            <person name="Roest Crollius H."/>
            <person name="Guiguen Y."/>
        </authorList>
    </citation>
    <scope>NUCLEOTIDE SEQUENCE</scope>
    <source>
        <strain evidence="1">WJC10195</strain>
    </source>
</reference>
<dbReference type="Proteomes" id="UP001152622">
    <property type="component" value="Chromosome 7"/>
</dbReference>
<dbReference type="EMBL" id="JAINUF010000007">
    <property type="protein sequence ID" value="KAJ8353752.1"/>
    <property type="molecule type" value="Genomic_DNA"/>
</dbReference>
<comment type="caution">
    <text evidence="1">The sequence shown here is derived from an EMBL/GenBank/DDBJ whole genome shotgun (WGS) entry which is preliminary data.</text>
</comment>
<organism evidence="1 2">
    <name type="scientific">Synaphobranchus kaupii</name>
    <name type="common">Kaup's arrowtooth eel</name>
    <dbReference type="NCBI Taxonomy" id="118154"/>
    <lineage>
        <taxon>Eukaryota</taxon>
        <taxon>Metazoa</taxon>
        <taxon>Chordata</taxon>
        <taxon>Craniata</taxon>
        <taxon>Vertebrata</taxon>
        <taxon>Euteleostomi</taxon>
        <taxon>Actinopterygii</taxon>
        <taxon>Neopterygii</taxon>
        <taxon>Teleostei</taxon>
        <taxon>Anguilliformes</taxon>
        <taxon>Synaphobranchidae</taxon>
        <taxon>Synaphobranchus</taxon>
    </lineage>
</organism>
<protein>
    <submittedName>
        <fullName evidence="1">Uncharacterized protein</fullName>
    </submittedName>
</protein>
<gene>
    <name evidence="1" type="ORF">SKAU_G00213190</name>
</gene>
<accession>A0A9Q1F9J4</accession>
<keyword evidence="2" id="KW-1185">Reference proteome</keyword>
<sequence length="76" mass="8163">MAQLEPLMLSPPPPHRPLLCSTLTVIIVPLARLFMAGFGRGRGAAHLKPGCIILLIKPKECAHKGKAFSAAAFRPH</sequence>